<evidence type="ECO:0000256" key="1">
    <source>
        <dbReference type="SAM" id="MobiDB-lite"/>
    </source>
</evidence>
<feature type="compositionally biased region" description="Low complexity" evidence="1">
    <location>
        <begin position="43"/>
        <end position="72"/>
    </location>
</feature>
<name>A0ABQ8GWH6_9PEZI</name>
<reference evidence="2 3" key="1">
    <citation type="journal article" date="2021" name="Nat. Commun.">
        <title>Genetic determinants of endophytism in the Arabidopsis root mycobiome.</title>
        <authorList>
            <person name="Mesny F."/>
            <person name="Miyauchi S."/>
            <person name="Thiergart T."/>
            <person name="Pickel B."/>
            <person name="Atanasova L."/>
            <person name="Karlsson M."/>
            <person name="Huettel B."/>
            <person name="Barry K.W."/>
            <person name="Haridas S."/>
            <person name="Chen C."/>
            <person name="Bauer D."/>
            <person name="Andreopoulos W."/>
            <person name="Pangilinan J."/>
            <person name="LaButti K."/>
            <person name="Riley R."/>
            <person name="Lipzen A."/>
            <person name="Clum A."/>
            <person name="Drula E."/>
            <person name="Henrissat B."/>
            <person name="Kohler A."/>
            <person name="Grigoriev I.V."/>
            <person name="Martin F.M."/>
            <person name="Hacquard S."/>
        </authorList>
    </citation>
    <scope>NUCLEOTIDE SEQUENCE [LARGE SCALE GENOMIC DNA]</scope>
    <source>
        <strain evidence="2 3">MPI-SDFR-AT-0080</strain>
    </source>
</reference>
<feature type="region of interest" description="Disordered" evidence="1">
    <location>
        <begin position="1"/>
        <end position="24"/>
    </location>
</feature>
<proteinExistence type="predicted"/>
<feature type="region of interest" description="Disordered" evidence="1">
    <location>
        <begin position="147"/>
        <end position="167"/>
    </location>
</feature>
<feature type="compositionally biased region" description="Basic residues" evidence="1">
    <location>
        <begin position="10"/>
        <end position="23"/>
    </location>
</feature>
<sequence>MRARSPGSLAKRRRPAVSNHHFRLTREAARSQLRLRQHCRLTAASSSAACPPDLALLAPDRPASPSAAAAPSAPQPRPANHQARGSNAPPPETRALSPTSQPPAACRLHRRFTPSPERAHLHAARQAWPGMGPSSAECVLRVPHRSRSCRRTQRGGALATGQGAPRGMAHVAMAAVRTALRGASRRNQESDQR</sequence>
<evidence type="ECO:0000313" key="3">
    <source>
        <dbReference type="Proteomes" id="UP000774617"/>
    </source>
</evidence>
<evidence type="ECO:0000313" key="2">
    <source>
        <dbReference type="EMBL" id="KAH7065604.1"/>
    </source>
</evidence>
<accession>A0ABQ8GWH6</accession>
<dbReference type="Proteomes" id="UP000774617">
    <property type="component" value="Unassembled WGS sequence"/>
</dbReference>
<organism evidence="2 3">
    <name type="scientific">Macrophomina phaseolina</name>
    <dbReference type="NCBI Taxonomy" id="35725"/>
    <lineage>
        <taxon>Eukaryota</taxon>
        <taxon>Fungi</taxon>
        <taxon>Dikarya</taxon>
        <taxon>Ascomycota</taxon>
        <taxon>Pezizomycotina</taxon>
        <taxon>Dothideomycetes</taxon>
        <taxon>Dothideomycetes incertae sedis</taxon>
        <taxon>Botryosphaeriales</taxon>
        <taxon>Botryosphaeriaceae</taxon>
        <taxon>Macrophomina</taxon>
    </lineage>
</organism>
<dbReference type="EMBL" id="JAGTJR010000001">
    <property type="protein sequence ID" value="KAH7065604.1"/>
    <property type="molecule type" value="Genomic_DNA"/>
</dbReference>
<keyword evidence="3" id="KW-1185">Reference proteome</keyword>
<protein>
    <submittedName>
        <fullName evidence="2">Uncharacterized protein</fullName>
    </submittedName>
</protein>
<feature type="region of interest" description="Disordered" evidence="1">
    <location>
        <begin position="43"/>
        <end position="106"/>
    </location>
</feature>
<gene>
    <name evidence="2" type="ORF">B0J12DRAFT_641016</name>
</gene>
<comment type="caution">
    <text evidence="2">The sequence shown here is derived from an EMBL/GenBank/DDBJ whole genome shotgun (WGS) entry which is preliminary data.</text>
</comment>